<evidence type="ECO:0000256" key="5">
    <source>
        <dbReference type="ARBA" id="ARBA00038253"/>
    </source>
</evidence>
<dbReference type="InterPro" id="IPR051476">
    <property type="entry name" value="Bac_ResReg_Asp_Phosphatase"/>
</dbReference>
<dbReference type="Pfam" id="PF13424">
    <property type="entry name" value="TPR_12"/>
    <property type="match status" value="2"/>
</dbReference>
<dbReference type="GO" id="GO:0000155">
    <property type="term" value="F:phosphorelay sensor kinase activity"/>
    <property type="evidence" value="ECO:0007669"/>
    <property type="project" value="InterPro"/>
</dbReference>
<dbReference type="EMBL" id="WPIK01000002">
    <property type="protein sequence ID" value="MVN20325.1"/>
    <property type="molecule type" value="Genomic_DNA"/>
</dbReference>
<evidence type="ECO:0000313" key="9">
    <source>
        <dbReference type="Proteomes" id="UP000462014"/>
    </source>
</evidence>
<dbReference type="InterPro" id="IPR036097">
    <property type="entry name" value="HisK_dim/P_sf"/>
</dbReference>
<name>A0A7K1SSP8_9SPHI</name>
<sequence length="463" mass="53233">MNNTGIKDNKSINSIDSITNMAFNLRLKSPALTIKYATTAFSLAKKTNYLNGLGEACRVIGIGESYLNNYEKALDKYLEAILYFEQTHNFNAIGKVYNNIGNLYLSSDYDKALEYYTKALQIAKKYQAKPEIARLYVNIGIVEMKKKNFSEALEKFQLSTQLFKEINAPDLIVTCMQNQGEAYNYLKQYQKAETILQEAFTKAQALNLNVTIANINLTLSNVYLNQSKFDKAEKTLTNGFEYARNLDNRDLQNDYNYAFYQLAYKKGDYKTALGYLKQNFSQDSAYYRQSFSKRITLASDLFVQLENRTKNERIIAQQKYATTLFWSSATVAALLAALVCLLIINIKRTNRSNTELTRLNIEVSKQKEHADLLNRYLEEKIDERTKDLKVKNKRLSEYSLHLSHQIRGPIATLKGIVYLQENSMIDQEECIDLIKKCVFNIDEEIISMSKTLNDNHGLNPDKI</sequence>
<keyword evidence="4 6" id="KW-0802">TPR repeat</keyword>
<dbReference type="Proteomes" id="UP000462014">
    <property type="component" value="Unassembled WGS sequence"/>
</dbReference>
<keyword evidence="7" id="KW-0472">Membrane</keyword>
<keyword evidence="7" id="KW-0812">Transmembrane</keyword>
<evidence type="ECO:0000256" key="7">
    <source>
        <dbReference type="SAM" id="Phobius"/>
    </source>
</evidence>
<feature type="transmembrane region" description="Helical" evidence="7">
    <location>
        <begin position="324"/>
        <end position="344"/>
    </location>
</feature>
<evidence type="ECO:0000256" key="6">
    <source>
        <dbReference type="PROSITE-ProRule" id="PRU00339"/>
    </source>
</evidence>
<dbReference type="SUPFAM" id="SSF48452">
    <property type="entry name" value="TPR-like"/>
    <property type="match status" value="2"/>
</dbReference>
<dbReference type="InterPro" id="IPR019734">
    <property type="entry name" value="TPR_rpt"/>
</dbReference>
<evidence type="ECO:0000256" key="3">
    <source>
        <dbReference type="ARBA" id="ARBA00022737"/>
    </source>
</evidence>
<organism evidence="8 9">
    <name type="scientific">Mucilaginibacter arboris</name>
    <dbReference type="NCBI Taxonomy" id="2682090"/>
    <lineage>
        <taxon>Bacteria</taxon>
        <taxon>Pseudomonadati</taxon>
        <taxon>Bacteroidota</taxon>
        <taxon>Sphingobacteriia</taxon>
        <taxon>Sphingobacteriales</taxon>
        <taxon>Sphingobacteriaceae</taxon>
        <taxon>Mucilaginibacter</taxon>
    </lineage>
</organism>
<evidence type="ECO:0000313" key="8">
    <source>
        <dbReference type="EMBL" id="MVN20325.1"/>
    </source>
</evidence>
<keyword evidence="7" id="KW-1133">Transmembrane helix</keyword>
<dbReference type="AlphaFoldDB" id="A0A7K1SSP8"/>
<dbReference type="PANTHER" id="PTHR46630:SF1">
    <property type="entry name" value="TETRATRICOPEPTIDE REPEAT PROTEIN 29"/>
    <property type="match status" value="1"/>
</dbReference>
<proteinExistence type="inferred from homology"/>
<evidence type="ECO:0000256" key="1">
    <source>
        <dbReference type="ARBA" id="ARBA00004496"/>
    </source>
</evidence>
<dbReference type="InterPro" id="IPR011990">
    <property type="entry name" value="TPR-like_helical_dom_sf"/>
</dbReference>
<dbReference type="PANTHER" id="PTHR46630">
    <property type="entry name" value="TETRATRICOPEPTIDE REPEAT PROTEIN 29"/>
    <property type="match status" value="1"/>
</dbReference>
<dbReference type="GO" id="GO:0005737">
    <property type="term" value="C:cytoplasm"/>
    <property type="evidence" value="ECO:0007669"/>
    <property type="project" value="UniProtKB-SubCell"/>
</dbReference>
<dbReference type="RefSeq" id="WP_157563745.1">
    <property type="nucleotide sequence ID" value="NZ_WPIK01000002.1"/>
</dbReference>
<gene>
    <name evidence="8" type="ORF">GO621_02090</name>
</gene>
<dbReference type="SUPFAM" id="SSF47384">
    <property type="entry name" value="Homodimeric domain of signal transducing histidine kinase"/>
    <property type="match status" value="1"/>
</dbReference>
<feature type="repeat" description="TPR" evidence="6">
    <location>
        <begin position="133"/>
        <end position="166"/>
    </location>
</feature>
<evidence type="ECO:0000256" key="2">
    <source>
        <dbReference type="ARBA" id="ARBA00022490"/>
    </source>
</evidence>
<comment type="caution">
    <text evidence="8">The sequence shown here is derived from an EMBL/GenBank/DDBJ whole genome shotgun (WGS) entry which is preliminary data.</text>
</comment>
<accession>A0A7K1SSP8</accession>
<keyword evidence="3" id="KW-0677">Repeat</keyword>
<comment type="similarity">
    <text evidence="5">Belongs to the Rap family.</text>
</comment>
<reference evidence="8 9" key="1">
    <citation type="submission" date="2019-12" db="EMBL/GenBank/DDBJ databases">
        <title>Mucilaginibacter sp. HMF7410 genome sequencing and assembly.</title>
        <authorList>
            <person name="Kang H."/>
            <person name="Cha I."/>
            <person name="Kim H."/>
            <person name="Joh K."/>
        </authorList>
    </citation>
    <scope>NUCLEOTIDE SEQUENCE [LARGE SCALE GENOMIC DNA]</scope>
    <source>
        <strain evidence="8 9">HMF7410</strain>
    </source>
</reference>
<keyword evidence="9" id="KW-1185">Reference proteome</keyword>
<protein>
    <submittedName>
        <fullName evidence="8">Tetratricopeptide repeat protein</fullName>
    </submittedName>
</protein>
<keyword evidence="2" id="KW-0963">Cytoplasm</keyword>
<dbReference type="Gene3D" id="1.25.40.10">
    <property type="entry name" value="Tetratricopeptide repeat domain"/>
    <property type="match status" value="2"/>
</dbReference>
<dbReference type="SMART" id="SM00028">
    <property type="entry name" value="TPR"/>
    <property type="match status" value="5"/>
</dbReference>
<comment type="subcellular location">
    <subcellularLocation>
        <location evidence="1">Cytoplasm</location>
    </subcellularLocation>
</comment>
<dbReference type="PROSITE" id="PS50005">
    <property type="entry name" value="TPR"/>
    <property type="match status" value="2"/>
</dbReference>
<feature type="repeat" description="TPR" evidence="6">
    <location>
        <begin position="94"/>
        <end position="126"/>
    </location>
</feature>
<evidence type="ECO:0000256" key="4">
    <source>
        <dbReference type="ARBA" id="ARBA00022803"/>
    </source>
</evidence>